<dbReference type="Proteomes" id="UP000619265">
    <property type="component" value="Unassembled WGS sequence"/>
</dbReference>
<feature type="non-terminal residue" evidence="4">
    <location>
        <position position="1"/>
    </location>
</feature>
<sequence length="473" mass="52209">SLSISTMSTNGLHIAAYPFPSSDHIIPLLDLANCLLTRGLTVTVFVTTSNLPLLQPYFSAHPSSLKRLVLPSPDITAPPQKRLLAIMRALRDLHYSILLQWFRSHSSPPVAIISDFFLGWTQDLACELGVPRLVFSPSGAFAMSVALSMCRDPPENADPDQDINFQVSFPKIPDSPAFPWWQIPGHYKSLKGDSDLEFFRNDILANTVSWGMVFNSFIELERVYFTHLKRELRNDRVWAVGPVSPPENGDLQEYIVRGGVSSVPCHELMNWLDARPDNSVVYVCFGSRAVLTQRQIDLLTAALDQSGVQFVLCVRVPREEEQQQANADHGVIPDGFEDRMEGRGFVIRGWAPQVSILSHRAVGVFVTHCGWNSVLEGIAAGVVMLTWPMDADQYTNAMLLVEELGVAIRACEGTQNISESAELAQLLAISVEETWLERILAKELSAAAASAVKGGSSDKNLDELIKQLGDLGK</sequence>
<dbReference type="EMBL" id="LIHL02000006">
    <property type="protein sequence ID" value="KAF5468855.1"/>
    <property type="molecule type" value="Genomic_DNA"/>
</dbReference>
<dbReference type="Gramene" id="Jr06_12580_p1">
    <property type="protein sequence ID" value="cds.Jr06_12580_p1"/>
    <property type="gene ID" value="Jr06_12580"/>
</dbReference>
<organism evidence="4 5">
    <name type="scientific">Juglans regia</name>
    <name type="common">English walnut</name>
    <dbReference type="NCBI Taxonomy" id="51240"/>
    <lineage>
        <taxon>Eukaryota</taxon>
        <taxon>Viridiplantae</taxon>
        <taxon>Streptophyta</taxon>
        <taxon>Embryophyta</taxon>
        <taxon>Tracheophyta</taxon>
        <taxon>Spermatophyta</taxon>
        <taxon>Magnoliopsida</taxon>
        <taxon>eudicotyledons</taxon>
        <taxon>Gunneridae</taxon>
        <taxon>Pentapetalae</taxon>
        <taxon>rosids</taxon>
        <taxon>fabids</taxon>
        <taxon>Fagales</taxon>
        <taxon>Juglandaceae</taxon>
        <taxon>Juglans</taxon>
    </lineage>
</organism>
<keyword evidence="2" id="KW-0328">Glycosyltransferase</keyword>
<dbReference type="InterPro" id="IPR002213">
    <property type="entry name" value="UDP_glucos_trans"/>
</dbReference>
<dbReference type="AlphaFoldDB" id="A0A833XQ26"/>
<evidence type="ECO:0000313" key="5">
    <source>
        <dbReference type="Proteomes" id="UP000619265"/>
    </source>
</evidence>
<evidence type="ECO:0008006" key="6">
    <source>
        <dbReference type="Google" id="ProtNLM"/>
    </source>
</evidence>
<evidence type="ECO:0000256" key="3">
    <source>
        <dbReference type="ARBA" id="ARBA00022679"/>
    </source>
</evidence>
<reference evidence="4" key="2">
    <citation type="submission" date="2020-03" db="EMBL/GenBank/DDBJ databases">
        <title>Walnut 2.0.</title>
        <authorList>
            <person name="Marrano A."/>
            <person name="Britton M."/>
            <person name="Zimin A.V."/>
            <person name="Zaini P.A."/>
            <person name="Workman R."/>
            <person name="Puiu D."/>
            <person name="Bianco L."/>
            <person name="Allen B.J."/>
            <person name="Troggio M."/>
            <person name="Leslie C.A."/>
            <person name="Timp W."/>
            <person name="Dendekar A."/>
            <person name="Salzberg S.L."/>
            <person name="Neale D.B."/>
        </authorList>
    </citation>
    <scope>NUCLEOTIDE SEQUENCE</scope>
    <source>
        <tissue evidence="4">Leaves</tissue>
    </source>
</reference>
<name>A0A833XQ26_JUGRE</name>
<comment type="similarity">
    <text evidence="1">Belongs to the UDP-glycosyltransferase family.</text>
</comment>
<comment type="caution">
    <text evidence="4">The sequence shown here is derived from an EMBL/GenBank/DDBJ whole genome shotgun (WGS) entry which is preliminary data.</text>
</comment>
<dbReference type="GO" id="GO:0008194">
    <property type="term" value="F:UDP-glycosyltransferase activity"/>
    <property type="evidence" value="ECO:0007669"/>
    <property type="project" value="InterPro"/>
</dbReference>
<accession>A0A833XQ26</accession>
<reference evidence="4" key="1">
    <citation type="submission" date="2015-10" db="EMBL/GenBank/DDBJ databases">
        <authorList>
            <person name="Martinez-Garcia P.J."/>
            <person name="Crepeau M.W."/>
            <person name="Puiu D."/>
            <person name="Gonzalez-Ibeas D."/>
            <person name="Whalen J."/>
            <person name="Stevens K."/>
            <person name="Paul R."/>
            <person name="Butterfield T."/>
            <person name="Britton M."/>
            <person name="Reagan R."/>
            <person name="Chakraborty S."/>
            <person name="Walawage S.L."/>
            <person name="Vasquez-Gross H.A."/>
            <person name="Cardeno C."/>
            <person name="Famula R."/>
            <person name="Pratt K."/>
            <person name="Kuruganti S."/>
            <person name="Aradhya M.K."/>
            <person name="Leslie C.A."/>
            <person name="Dandekar A.M."/>
            <person name="Salzberg S.L."/>
            <person name="Wegrzyn J.L."/>
            <person name="Langley C.H."/>
            <person name="Neale D.B."/>
        </authorList>
    </citation>
    <scope>NUCLEOTIDE SEQUENCE</scope>
    <source>
        <tissue evidence="4">Leaves</tissue>
    </source>
</reference>
<evidence type="ECO:0000256" key="1">
    <source>
        <dbReference type="ARBA" id="ARBA00009995"/>
    </source>
</evidence>
<dbReference type="FunFam" id="3.40.50.2000:FF:000064">
    <property type="entry name" value="Glycosyltransferase"/>
    <property type="match status" value="1"/>
</dbReference>
<evidence type="ECO:0000313" key="4">
    <source>
        <dbReference type="EMBL" id="KAF5468855.1"/>
    </source>
</evidence>
<dbReference type="PANTHER" id="PTHR48047">
    <property type="entry name" value="GLYCOSYLTRANSFERASE"/>
    <property type="match status" value="1"/>
</dbReference>
<evidence type="ECO:0000256" key="2">
    <source>
        <dbReference type="ARBA" id="ARBA00022676"/>
    </source>
</evidence>
<dbReference type="CDD" id="cd03784">
    <property type="entry name" value="GT1_Gtf-like"/>
    <property type="match status" value="1"/>
</dbReference>
<keyword evidence="3" id="KW-0808">Transferase</keyword>
<proteinExistence type="inferred from homology"/>
<dbReference type="SUPFAM" id="SSF53756">
    <property type="entry name" value="UDP-Glycosyltransferase/glycogen phosphorylase"/>
    <property type="match status" value="1"/>
</dbReference>
<dbReference type="Gene3D" id="3.40.50.2000">
    <property type="entry name" value="Glycogen Phosphorylase B"/>
    <property type="match status" value="2"/>
</dbReference>
<protein>
    <recommendedName>
        <fullName evidence="6">UDP-glycosyltransferase 89B2-like</fullName>
    </recommendedName>
</protein>
<gene>
    <name evidence="4" type="ORF">F2P56_012968</name>
</gene>
<dbReference type="PANTHER" id="PTHR48047:SF118">
    <property type="entry name" value="HEXOSYLTRANSFERASE-RELATED"/>
    <property type="match status" value="1"/>
</dbReference>
<dbReference type="Pfam" id="PF00201">
    <property type="entry name" value="UDPGT"/>
    <property type="match status" value="1"/>
</dbReference>